<proteinExistence type="predicted"/>
<keyword evidence="2" id="KW-1185">Reference proteome</keyword>
<evidence type="ECO:0000313" key="2">
    <source>
        <dbReference type="Proteomes" id="UP000807469"/>
    </source>
</evidence>
<dbReference type="Proteomes" id="UP000807469">
    <property type="component" value="Unassembled WGS sequence"/>
</dbReference>
<accession>A0A9P5Z8R0</accession>
<evidence type="ECO:0000313" key="1">
    <source>
        <dbReference type="EMBL" id="KAF9482054.1"/>
    </source>
</evidence>
<gene>
    <name evidence="1" type="ORF">BDN70DRAFT_480458</name>
</gene>
<name>A0A9P5Z8R0_9AGAR</name>
<reference evidence="1" key="1">
    <citation type="submission" date="2020-11" db="EMBL/GenBank/DDBJ databases">
        <authorList>
            <consortium name="DOE Joint Genome Institute"/>
            <person name="Ahrendt S."/>
            <person name="Riley R."/>
            <person name="Andreopoulos W."/>
            <person name="Labutti K."/>
            <person name="Pangilinan J."/>
            <person name="Ruiz-Duenas F.J."/>
            <person name="Barrasa J.M."/>
            <person name="Sanchez-Garcia M."/>
            <person name="Camarero S."/>
            <person name="Miyauchi S."/>
            <person name="Serrano A."/>
            <person name="Linde D."/>
            <person name="Babiker R."/>
            <person name="Drula E."/>
            <person name="Ayuso-Fernandez I."/>
            <person name="Pacheco R."/>
            <person name="Padilla G."/>
            <person name="Ferreira P."/>
            <person name="Barriuso J."/>
            <person name="Kellner H."/>
            <person name="Castanera R."/>
            <person name="Alfaro M."/>
            <person name="Ramirez L."/>
            <person name="Pisabarro A.G."/>
            <person name="Kuo A."/>
            <person name="Tritt A."/>
            <person name="Lipzen A."/>
            <person name="He G."/>
            <person name="Yan M."/>
            <person name="Ng V."/>
            <person name="Cullen D."/>
            <person name="Martin F."/>
            <person name="Rosso M.-N."/>
            <person name="Henrissat B."/>
            <person name="Hibbett D."/>
            <person name="Martinez A.T."/>
            <person name="Grigoriev I.V."/>
        </authorList>
    </citation>
    <scope>NUCLEOTIDE SEQUENCE</scope>
    <source>
        <strain evidence="1">CIRM-BRFM 674</strain>
    </source>
</reference>
<protein>
    <submittedName>
        <fullName evidence="1">Uncharacterized protein</fullName>
    </submittedName>
</protein>
<organism evidence="1 2">
    <name type="scientific">Pholiota conissans</name>
    <dbReference type="NCBI Taxonomy" id="109636"/>
    <lineage>
        <taxon>Eukaryota</taxon>
        <taxon>Fungi</taxon>
        <taxon>Dikarya</taxon>
        <taxon>Basidiomycota</taxon>
        <taxon>Agaricomycotina</taxon>
        <taxon>Agaricomycetes</taxon>
        <taxon>Agaricomycetidae</taxon>
        <taxon>Agaricales</taxon>
        <taxon>Agaricineae</taxon>
        <taxon>Strophariaceae</taxon>
        <taxon>Pholiota</taxon>
    </lineage>
</organism>
<dbReference type="AlphaFoldDB" id="A0A9P5Z8R0"/>
<dbReference type="EMBL" id="MU155170">
    <property type="protein sequence ID" value="KAF9482054.1"/>
    <property type="molecule type" value="Genomic_DNA"/>
</dbReference>
<sequence length="75" mass="8401">MKKYVKFLMLSSRTVIARVTSLHCSPLESPSHGAFISTHLPVTRSSLPSLRTVGTSVLKIRCKLRYRIDQSVLNS</sequence>
<comment type="caution">
    <text evidence="1">The sequence shown here is derived from an EMBL/GenBank/DDBJ whole genome shotgun (WGS) entry which is preliminary data.</text>
</comment>